<accession>A0ABX9LXC7</accession>
<evidence type="ECO:0000256" key="2">
    <source>
        <dbReference type="ARBA" id="ARBA00010961"/>
    </source>
</evidence>
<dbReference type="PANTHER" id="PTHR33217">
    <property type="entry name" value="TRANSPOSASE FOR INSERTION SEQUENCE ELEMENT IS1081"/>
    <property type="match status" value="1"/>
</dbReference>
<name>A0ABX9LXC7_9LEPT</name>
<dbReference type="EMBL" id="QHCR01000015">
    <property type="protein sequence ID" value="RHX77508.1"/>
    <property type="molecule type" value="Genomic_DNA"/>
</dbReference>
<evidence type="ECO:0000256" key="4">
    <source>
        <dbReference type="ARBA" id="ARBA00023125"/>
    </source>
</evidence>
<dbReference type="Pfam" id="PF00872">
    <property type="entry name" value="Transposase_mut"/>
    <property type="match status" value="1"/>
</dbReference>
<organism evidence="7 8">
    <name type="scientific">Leptospira yasudae</name>
    <dbReference type="NCBI Taxonomy" id="2202201"/>
    <lineage>
        <taxon>Bacteria</taxon>
        <taxon>Pseudomonadati</taxon>
        <taxon>Spirochaetota</taxon>
        <taxon>Spirochaetia</taxon>
        <taxon>Leptospirales</taxon>
        <taxon>Leptospiraceae</taxon>
        <taxon>Leptospira</taxon>
    </lineage>
</organism>
<gene>
    <name evidence="7" type="ORF">DLM77_20980</name>
</gene>
<proteinExistence type="inferred from homology"/>
<evidence type="ECO:0000256" key="3">
    <source>
        <dbReference type="ARBA" id="ARBA00022578"/>
    </source>
</evidence>
<sequence>MRAEEEKSHLKVIQVDETQLKKDLSELVRGSVEETLNALLDAEADKLCQASKYERNPDRVDTRAGSYNRNFETKAGKVKLKVPKLRTIPFESAIIERYKRRESSVEEALMEMYLAGVSVRRVEDITESLWGTKVSPSTISKLNQKVFVQIDEWRIRPLTDEYPYVYLDGLYLKKSWGGEVRNVAILVAIGVNSEGYREVLGSMEGAREDKESWQAFLKHLKDRGLKGVNLIISDKCLGLVESIPFFFPESKWQRCIVHFYRNVFGKAPKSSFKVISQMLKAIHSQENKDEALKKSNFVVERLIEMKLREASKVISDGIEETLSYMDFPSEHWRKIRTNNPLERIIKEIKRRTKVVGAFPDGKSALMLATARLRHVASTKWGSKKYVDMDKLKELKISKLMA</sequence>
<protein>
    <recommendedName>
        <fullName evidence="6">Mutator family transposase</fullName>
    </recommendedName>
</protein>
<evidence type="ECO:0000256" key="1">
    <source>
        <dbReference type="ARBA" id="ARBA00002190"/>
    </source>
</evidence>
<dbReference type="PANTHER" id="PTHR33217:SF7">
    <property type="entry name" value="TRANSPOSASE FOR INSERTION SEQUENCE ELEMENT IS1081"/>
    <property type="match status" value="1"/>
</dbReference>
<dbReference type="Proteomes" id="UP000285569">
    <property type="component" value="Unassembled WGS sequence"/>
</dbReference>
<keyword evidence="8" id="KW-1185">Reference proteome</keyword>
<evidence type="ECO:0000313" key="8">
    <source>
        <dbReference type="Proteomes" id="UP000285569"/>
    </source>
</evidence>
<comment type="function">
    <text evidence="1 6">Required for the transposition of the insertion element.</text>
</comment>
<keyword evidence="6" id="KW-0814">Transposable element</keyword>
<keyword evidence="5 6" id="KW-0233">DNA recombination</keyword>
<evidence type="ECO:0000256" key="6">
    <source>
        <dbReference type="RuleBase" id="RU365089"/>
    </source>
</evidence>
<reference evidence="8" key="1">
    <citation type="submission" date="2018-05" db="EMBL/GenBank/DDBJ databases">
        <title>Leptospira yasudae sp. nov. and Leptospira stimsonii sp. nov., two pathogenic species of the genus Leptospira isolated from environmental sources.</title>
        <authorList>
            <person name="Casanovas-Massana A."/>
            <person name="Hamond C."/>
            <person name="Santos L.A."/>
            <person name="Hacker K.P."/>
            <person name="Balassiano I."/>
            <person name="Medeiros M.A."/>
            <person name="Reis M.G."/>
            <person name="Ko A.I."/>
            <person name="Wunder E.A."/>
        </authorList>
    </citation>
    <scope>NUCLEOTIDE SEQUENCE [LARGE SCALE GENOMIC DNA]</scope>
    <source>
        <strain evidence="8">B21</strain>
    </source>
</reference>
<keyword evidence="4 6" id="KW-0238">DNA-binding</keyword>
<dbReference type="NCBIfam" id="NF033543">
    <property type="entry name" value="transpos_IS256"/>
    <property type="match status" value="1"/>
</dbReference>
<keyword evidence="3 6" id="KW-0815">Transposition</keyword>
<dbReference type="InterPro" id="IPR001207">
    <property type="entry name" value="Transposase_mutator"/>
</dbReference>
<comment type="caution">
    <text evidence="7">The sequence shown here is derived from an EMBL/GenBank/DDBJ whole genome shotgun (WGS) entry which is preliminary data.</text>
</comment>
<evidence type="ECO:0000256" key="5">
    <source>
        <dbReference type="ARBA" id="ARBA00023172"/>
    </source>
</evidence>
<reference evidence="7 8" key="2">
    <citation type="journal article" date="2020" name="Int. J. Syst. Evol. Microbiol.">
        <title>Leptospira yasudae sp. nov. and Leptospira stimsonii sp. nov., two new species of the pathogenic group isolated from environmental sources.</title>
        <authorList>
            <person name="Casanovas-Massana A."/>
            <person name="Hamond C."/>
            <person name="Santos L.A."/>
            <person name="de Oliveira D."/>
            <person name="Hacker K.P."/>
            <person name="Balassiano I."/>
            <person name="Costa F."/>
            <person name="Medeiros M.A."/>
            <person name="Reis M.G."/>
            <person name="Ko A.I."/>
            <person name="Wunder E.A."/>
        </authorList>
    </citation>
    <scope>NUCLEOTIDE SEQUENCE [LARGE SCALE GENOMIC DNA]</scope>
    <source>
        <strain evidence="7 8">B21</strain>
    </source>
</reference>
<evidence type="ECO:0000313" key="7">
    <source>
        <dbReference type="EMBL" id="RHX77508.1"/>
    </source>
</evidence>
<comment type="similarity">
    <text evidence="2 6">Belongs to the transposase mutator family.</text>
</comment>
<dbReference type="RefSeq" id="WP_118957994.1">
    <property type="nucleotide sequence ID" value="NZ_QHCR01000015.1"/>
</dbReference>